<dbReference type="RefSeq" id="WP_092792308.1">
    <property type="nucleotide sequence ID" value="NZ_FOPC01000009.1"/>
</dbReference>
<gene>
    <name evidence="1" type="ORF">SAMN04487988_10974</name>
</gene>
<organism evidence="1 2">
    <name type="scientific">Algoriphagus hitonicola</name>
    <dbReference type="NCBI Taxonomy" id="435880"/>
    <lineage>
        <taxon>Bacteria</taxon>
        <taxon>Pseudomonadati</taxon>
        <taxon>Bacteroidota</taxon>
        <taxon>Cytophagia</taxon>
        <taxon>Cytophagales</taxon>
        <taxon>Cyclobacteriaceae</taxon>
        <taxon>Algoriphagus</taxon>
    </lineage>
</organism>
<accession>A0A1I2V9C3</accession>
<keyword evidence="2" id="KW-1185">Reference proteome</keyword>
<dbReference type="AlphaFoldDB" id="A0A1I2V9C3"/>
<protein>
    <recommendedName>
        <fullName evidence="3">DNA polymerase-3 subunit gamma/tau</fullName>
    </recommendedName>
</protein>
<dbReference type="STRING" id="435880.SAMN04487988_10974"/>
<evidence type="ECO:0000313" key="1">
    <source>
        <dbReference type="EMBL" id="SFG85730.1"/>
    </source>
</evidence>
<name>A0A1I2V9C3_9BACT</name>
<evidence type="ECO:0008006" key="3">
    <source>
        <dbReference type="Google" id="ProtNLM"/>
    </source>
</evidence>
<reference evidence="2" key="1">
    <citation type="submission" date="2016-10" db="EMBL/GenBank/DDBJ databases">
        <authorList>
            <person name="Varghese N."/>
            <person name="Submissions S."/>
        </authorList>
    </citation>
    <scope>NUCLEOTIDE SEQUENCE [LARGE SCALE GENOMIC DNA]</scope>
    <source>
        <strain evidence="2">DSM 19315</strain>
    </source>
</reference>
<dbReference type="EMBL" id="FOPC01000009">
    <property type="protein sequence ID" value="SFG85730.1"/>
    <property type="molecule type" value="Genomic_DNA"/>
</dbReference>
<evidence type="ECO:0000313" key="2">
    <source>
        <dbReference type="Proteomes" id="UP000199642"/>
    </source>
</evidence>
<dbReference type="OrthoDB" id="877403at2"/>
<sequence>MASIGTKITPVQKTISIPSSLSATKKIIKDQGQQPQVEIKDEKRPVEFVSTTEELKPLTQELLDQILIEVKEHFKGLGKNLELAILNQAVRIDGEEVVLEIMGHVQEEIALKMKPDLIQLIRSKASVGKISIRLDIKEEIESQSSKLYTDSDKFRFLTEKHAAFKEFTKRFGLEADY</sequence>
<proteinExistence type="predicted"/>
<dbReference type="Proteomes" id="UP000199642">
    <property type="component" value="Unassembled WGS sequence"/>
</dbReference>